<keyword evidence="11" id="KW-0325">Glycoprotein</keyword>
<comment type="function">
    <text evidence="12">Catalyzes the single-oxidation or sequential double oxidation reaction of carbohydrates primarily at carbon-2 and/or carbon-3 with the concomitant reduction of the flavin. The enzyme exhibits a broad sugar substrate specificity, oxidizing different aldopyranoses to the corresponding C-1, C-2, C-3 or C-1,2, C-2,3 and C-3,4 (di)dehydro sugars with substrate-specific regioselectivity. Accepts only a narrow range of electron acceptors such as substituted benzoquinones and complexed metal ions and reacts extremely slowly with O(2) as acceptor. May play a role in the natural recycling of plant matter by oxidizing all major monosaccharides in lignocellulose and by reducing quinone compounds or reactive radical species generated during lignin depolymerization.</text>
</comment>
<evidence type="ECO:0000256" key="3">
    <source>
        <dbReference type="ARBA" id="ARBA00010790"/>
    </source>
</evidence>
<evidence type="ECO:0000256" key="17">
    <source>
        <dbReference type="ARBA" id="ARBA00034059"/>
    </source>
</evidence>
<dbReference type="SUPFAM" id="SSF54373">
    <property type="entry name" value="FAD-linked reductases, C-terminal domain"/>
    <property type="match status" value="1"/>
</dbReference>
<evidence type="ECO:0000256" key="1">
    <source>
        <dbReference type="ARBA" id="ARBA00001974"/>
    </source>
</evidence>
<evidence type="ECO:0000256" key="4">
    <source>
        <dbReference type="ARBA" id="ARBA00011245"/>
    </source>
</evidence>
<organism evidence="23 24">
    <name type="scientific">Gymnopilus junonius</name>
    <name type="common">Spectacular rustgill mushroom</name>
    <name type="synonym">Gymnopilus spectabilis subsp. junonius</name>
    <dbReference type="NCBI Taxonomy" id="109634"/>
    <lineage>
        <taxon>Eukaryota</taxon>
        <taxon>Fungi</taxon>
        <taxon>Dikarya</taxon>
        <taxon>Basidiomycota</taxon>
        <taxon>Agaricomycotina</taxon>
        <taxon>Agaricomycetes</taxon>
        <taxon>Agaricomycetidae</taxon>
        <taxon>Agaricales</taxon>
        <taxon>Agaricineae</taxon>
        <taxon>Hymenogastraceae</taxon>
        <taxon>Gymnopilus</taxon>
    </lineage>
</organism>
<dbReference type="Pfam" id="PF05199">
    <property type="entry name" value="GMC_oxred_C"/>
    <property type="match status" value="1"/>
</dbReference>
<evidence type="ECO:0000256" key="9">
    <source>
        <dbReference type="ARBA" id="ARBA00022827"/>
    </source>
</evidence>
<evidence type="ECO:0000256" key="2">
    <source>
        <dbReference type="ARBA" id="ARBA00004613"/>
    </source>
</evidence>
<dbReference type="InterPro" id="IPR012132">
    <property type="entry name" value="GMC_OxRdtase"/>
</dbReference>
<evidence type="ECO:0000259" key="22">
    <source>
        <dbReference type="PROSITE" id="PS00624"/>
    </source>
</evidence>
<comment type="catalytic activity">
    <reaction evidence="16">
        <text>a pyranoside + acceptor = a pyranosid-3-ulose + reduced acceptor.</text>
        <dbReference type="EC" id="1.1.99.29"/>
    </reaction>
</comment>
<evidence type="ECO:0000256" key="11">
    <source>
        <dbReference type="ARBA" id="ARBA00023180"/>
    </source>
</evidence>
<comment type="catalytic activity">
    <reaction evidence="15">
        <text>pyranose + acceptor = pyranos-3-ulose + reduced acceptor.</text>
        <dbReference type="EC" id="1.1.99.29"/>
    </reaction>
</comment>
<dbReference type="OrthoDB" id="269227at2759"/>
<dbReference type="InterPro" id="IPR036188">
    <property type="entry name" value="FAD/NAD-bd_sf"/>
</dbReference>
<keyword evidence="6" id="KW-0964">Secreted</keyword>
<dbReference type="PANTHER" id="PTHR11552">
    <property type="entry name" value="GLUCOSE-METHANOL-CHOLINE GMC OXIDOREDUCTASE"/>
    <property type="match status" value="1"/>
</dbReference>
<gene>
    <name evidence="23" type="ORF">CPB84DRAFT_1795310</name>
</gene>
<feature type="domain" description="Glucose-methanol-choline oxidoreductase N-terminal" evidence="22">
    <location>
        <begin position="285"/>
        <end position="299"/>
    </location>
</feature>
<dbReference type="Gene3D" id="3.30.560.10">
    <property type="entry name" value="Glucose Oxidase, domain 3"/>
    <property type="match status" value="1"/>
</dbReference>
<dbReference type="Pfam" id="PF00732">
    <property type="entry name" value="GMC_oxred_N"/>
    <property type="match status" value="1"/>
</dbReference>
<comment type="catalytic activity">
    <reaction evidence="17">
        <text>a pyranoside + acceptor = a pyranosid-3,4-diulose + reduced acceptor.</text>
        <dbReference type="EC" id="1.1.99.29"/>
    </reaction>
</comment>
<evidence type="ECO:0000259" key="21">
    <source>
        <dbReference type="PROSITE" id="PS00623"/>
    </source>
</evidence>
<comment type="catalytic activity">
    <reaction evidence="13">
        <text>pyranose + acceptor = pyranos-2-ulose + reduced acceptor.</text>
        <dbReference type="EC" id="1.1.99.29"/>
    </reaction>
</comment>
<dbReference type="GO" id="GO:0033718">
    <property type="term" value="F:pyranose dehydrogenase (acceptor) activity"/>
    <property type="evidence" value="ECO:0007669"/>
    <property type="project" value="UniProtKB-EC"/>
</dbReference>
<evidence type="ECO:0000256" key="16">
    <source>
        <dbReference type="ARBA" id="ARBA00034050"/>
    </source>
</evidence>
<evidence type="ECO:0000256" key="18">
    <source>
        <dbReference type="PIRSR" id="PIRSR000137-1"/>
    </source>
</evidence>
<feature type="domain" description="Glucose-methanol-choline oxidoreductase N-terminal" evidence="21">
    <location>
        <begin position="93"/>
        <end position="116"/>
    </location>
</feature>
<keyword evidence="7 20" id="KW-0285">Flavoprotein</keyword>
<comment type="subunit">
    <text evidence="4">Monomer.</text>
</comment>
<dbReference type="PANTHER" id="PTHR11552:SF201">
    <property type="entry name" value="GLUCOSE-METHANOL-CHOLINE OXIDOREDUCTASE N-TERMINAL DOMAIN-CONTAINING PROTEIN"/>
    <property type="match status" value="1"/>
</dbReference>
<comment type="cofactor">
    <cofactor evidence="1 19">
        <name>FAD</name>
        <dbReference type="ChEBI" id="CHEBI:57692"/>
    </cofactor>
</comment>
<evidence type="ECO:0000256" key="6">
    <source>
        <dbReference type="ARBA" id="ARBA00022525"/>
    </source>
</evidence>
<evidence type="ECO:0000256" key="8">
    <source>
        <dbReference type="ARBA" id="ARBA00022729"/>
    </source>
</evidence>
<protein>
    <recommendedName>
        <fullName evidence="5">pyranose dehydrogenase (acceptor)</fullName>
        <ecNumber evidence="5">1.1.99.29</ecNumber>
    </recommendedName>
</protein>
<evidence type="ECO:0000256" key="14">
    <source>
        <dbReference type="ARBA" id="ARBA00034010"/>
    </source>
</evidence>
<dbReference type="PROSITE" id="PS00624">
    <property type="entry name" value="GMC_OXRED_2"/>
    <property type="match status" value="1"/>
</dbReference>
<dbReference type="EMBL" id="JADNYJ010000175">
    <property type="protein sequence ID" value="KAF8877062.1"/>
    <property type="molecule type" value="Genomic_DNA"/>
</dbReference>
<accession>A0A9P5NBH5</accession>
<dbReference type="GO" id="GO:0005576">
    <property type="term" value="C:extracellular region"/>
    <property type="evidence" value="ECO:0007669"/>
    <property type="project" value="UniProtKB-SubCell"/>
</dbReference>
<dbReference type="PIRSF" id="PIRSF000137">
    <property type="entry name" value="Alcohol_oxidase"/>
    <property type="match status" value="1"/>
</dbReference>
<dbReference type="InterPro" id="IPR007867">
    <property type="entry name" value="GMC_OxRtase_C"/>
</dbReference>
<feature type="active site" description="Proton acceptor" evidence="18">
    <location>
        <position position="585"/>
    </location>
</feature>
<sequence>MPFVKVDDVSRKSFDYIIMGGGTAGLTAAARLTEDPSVTVLVLEAGPVENLGDSKIDLPAQFGHTLGNPQYDWAFKTVKQKHANDNQFLWGRGKGLGGSSAINFLGWVKPPAADIDAIEKLGNPGWNWADYQKYSQRSETAHLPAQEQKALYPHTYTAEFGGTSGPVQVSIPPHVHTIDKIFQPTMLNVGLKRIDDPYGGDITGTWMTSSTIDPKTWIRSYAASAYLLPNLNRPNLKVLTSVLISRVEFDEINADRKRVATGVDFVHSGVTHSAFINKEVILSTGAIKSPQILELSGIGQPEILSKIGVDLVVDLPGVGENVQEHTIVGIPHELTPGPNHETLDLLRDPGYFSKATELHAAGKGLLRFGVTSAAYFPFSIINWKEFPVLIDNLEAELATQQKSGMLPPGLEEQFRIQISALRDNAIPDCEILCFPGLNSRKVLPEANKSYVTPMVLLNHPFSRGTIHAESSDPAAPPVIDPHYFENKFDLEVLLQQIKFVCSLKDVEPWKSGVLREVTPGPNCMSDDDLRDFIKNNVSSSWHTIGSCSMLPRNKRGVVDPELKVYGTSNLRIADLSVVPLHIAAHTQATAYVIGEKVADIIKATPSYSMNSMCSAES</sequence>
<evidence type="ECO:0000313" key="23">
    <source>
        <dbReference type="EMBL" id="KAF8877062.1"/>
    </source>
</evidence>
<dbReference type="PROSITE" id="PS00623">
    <property type="entry name" value="GMC_OXRED_1"/>
    <property type="match status" value="1"/>
</dbReference>
<evidence type="ECO:0000313" key="24">
    <source>
        <dbReference type="Proteomes" id="UP000724874"/>
    </source>
</evidence>
<comment type="catalytic activity">
    <reaction evidence="14">
        <text>pyranose + acceptor = pyranos-2,3-diulose + reduced acceptor.</text>
        <dbReference type="EC" id="1.1.99.29"/>
    </reaction>
</comment>
<comment type="subcellular location">
    <subcellularLocation>
        <location evidence="2">Secreted</location>
    </subcellularLocation>
</comment>
<comment type="caution">
    <text evidence="23">The sequence shown here is derived from an EMBL/GenBank/DDBJ whole genome shotgun (WGS) entry which is preliminary data.</text>
</comment>
<evidence type="ECO:0000256" key="13">
    <source>
        <dbReference type="ARBA" id="ARBA00033986"/>
    </source>
</evidence>
<feature type="active site" description="Proton donor" evidence="18">
    <location>
        <position position="542"/>
    </location>
</feature>
<comment type="similarity">
    <text evidence="3 20">Belongs to the GMC oxidoreductase family.</text>
</comment>
<feature type="binding site" evidence="19">
    <location>
        <begin position="541"/>
        <end position="542"/>
    </location>
    <ligand>
        <name>FAD</name>
        <dbReference type="ChEBI" id="CHEBI:57692"/>
    </ligand>
</feature>
<dbReference type="GO" id="GO:0050660">
    <property type="term" value="F:flavin adenine dinucleotide binding"/>
    <property type="evidence" value="ECO:0007669"/>
    <property type="project" value="InterPro"/>
</dbReference>
<evidence type="ECO:0000256" key="5">
    <source>
        <dbReference type="ARBA" id="ARBA00013177"/>
    </source>
</evidence>
<evidence type="ECO:0000256" key="19">
    <source>
        <dbReference type="PIRSR" id="PIRSR000137-2"/>
    </source>
</evidence>
<reference evidence="23" key="1">
    <citation type="submission" date="2020-11" db="EMBL/GenBank/DDBJ databases">
        <authorList>
            <consortium name="DOE Joint Genome Institute"/>
            <person name="Ahrendt S."/>
            <person name="Riley R."/>
            <person name="Andreopoulos W."/>
            <person name="LaButti K."/>
            <person name="Pangilinan J."/>
            <person name="Ruiz-duenas F.J."/>
            <person name="Barrasa J.M."/>
            <person name="Sanchez-Garcia M."/>
            <person name="Camarero S."/>
            <person name="Miyauchi S."/>
            <person name="Serrano A."/>
            <person name="Linde D."/>
            <person name="Babiker R."/>
            <person name="Drula E."/>
            <person name="Ayuso-Fernandez I."/>
            <person name="Pacheco R."/>
            <person name="Padilla G."/>
            <person name="Ferreira P."/>
            <person name="Barriuso J."/>
            <person name="Kellner H."/>
            <person name="Castanera R."/>
            <person name="Alfaro M."/>
            <person name="Ramirez L."/>
            <person name="Pisabarro A.G."/>
            <person name="Kuo A."/>
            <person name="Tritt A."/>
            <person name="Lipzen A."/>
            <person name="He G."/>
            <person name="Yan M."/>
            <person name="Ng V."/>
            <person name="Cullen D."/>
            <person name="Martin F."/>
            <person name="Rosso M.-N."/>
            <person name="Henrissat B."/>
            <person name="Hibbett D."/>
            <person name="Martinez A.T."/>
            <person name="Grigoriev I.V."/>
        </authorList>
    </citation>
    <scope>NUCLEOTIDE SEQUENCE</scope>
    <source>
        <strain evidence="23">AH 44721</strain>
    </source>
</reference>
<evidence type="ECO:0000256" key="10">
    <source>
        <dbReference type="ARBA" id="ARBA00023002"/>
    </source>
</evidence>
<evidence type="ECO:0000256" key="12">
    <source>
        <dbReference type="ARBA" id="ARBA00024699"/>
    </source>
</evidence>
<dbReference type="Gene3D" id="3.50.50.60">
    <property type="entry name" value="FAD/NAD(P)-binding domain"/>
    <property type="match status" value="1"/>
</dbReference>
<proteinExistence type="inferred from homology"/>
<keyword evidence="24" id="KW-1185">Reference proteome</keyword>
<dbReference type="Proteomes" id="UP000724874">
    <property type="component" value="Unassembled WGS sequence"/>
</dbReference>
<dbReference type="InterPro" id="IPR000172">
    <property type="entry name" value="GMC_OxRdtase_N"/>
</dbReference>
<dbReference type="AlphaFoldDB" id="A0A9P5NBH5"/>
<keyword evidence="8" id="KW-0732">Signal</keyword>
<dbReference type="SUPFAM" id="SSF51905">
    <property type="entry name" value="FAD/NAD(P)-binding domain"/>
    <property type="match status" value="1"/>
</dbReference>
<name>A0A9P5NBH5_GYMJU</name>
<dbReference type="EC" id="1.1.99.29" evidence="5"/>
<evidence type="ECO:0000256" key="15">
    <source>
        <dbReference type="ARBA" id="ARBA00034029"/>
    </source>
</evidence>
<evidence type="ECO:0000256" key="20">
    <source>
        <dbReference type="RuleBase" id="RU003968"/>
    </source>
</evidence>
<keyword evidence="9 19" id="KW-0274">FAD</keyword>
<evidence type="ECO:0000256" key="7">
    <source>
        <dbReference type="ARBA" id="ARBA00022630"/>
    </source>
</evidence>
<keyword evidence="10" id="KW-0560">Oxidoreductase</keyword>